<comment type="similarity">
    <text evidence="23">Belongs to the adenylyl cyclase class-4/guanylyl cyclase family.</text>
</comment>
<evidence type="ECO:0000256" key="19">
    <source>
        <dbReference type="ARBA" id="ARBA00070496"/>
    </source>
</evidence>
<dbReference type="EC" id="4.6.1.1" evidence="5"/>
<keyword evidence="7 25" id="KW-0812">Transmembrane</keyword>
<keyword evidence="9" id="KW-0677">Repeat</keyword>
<evidence type="ECO:0000256" key="25">
    <source>
        <dbReference type="SAM" id="Phobius"/>
    </source>
</evidence>
<dbReference type="WBParaSite" id="TREG1_99570.1">
    <property type="protein sequence ID" value="TREG1_99570.1"/>
    <property type="gene ID" value="TREG1_99570"/>
</dbReference>
<dbReference type="PANTHER" id="PTHR45627">
    <property type="entry name" value="ADENYLATE CYCLASE TYPE 1"/>
    <property type="match status" value="1"/>
</dbReference>
<keyword evidence="27" id="KW-1185">Reference proteome</keyword>
<evidence type="ECO:0000256" key="9">
    <source>
        <dbReference type="ARBA" id="ARBA00022737"/>
    </source>
</evidence>
<keyword evidence="11" id="KW-0067">ATP-binding</keyword>
<keyword evidence="18 23" id="KW-0456">Lyase</keyword>
<dbReference type="Proteomes" id="UP000050795">
    <property type="component" value="Unassembled WGS sequence"/>
</dbReference>
<comment type="subcellular location">
    <subcellularLocation>
        <location evidence="4">Cell membrane</location>
        <topology evidence="4">Multi-pass membrane protein</topology>
    </subcellularLocation>
</comment>
<feature type="transmembrane region" description="Helical" evidence="25">
    <location>
        <begin position="896"/>
        <end position="918"/>
    </location>
</feature>
<evidence type="ECO:0000256" key="24">
    <source>
        <dbReference type="SAM" id="MobiDB-lite"/>
    </source>
</evidence>
<evidence type="ECO:0000256" key="14">
    <source>
        <dbReference type="ARBA" id="ARBA00022998"/>
    </source>
</evidence>
<evidence type="ECO:0000256" key="10">
    <source>
        <dbReference type="ARBA" id="ARBA00022741"/>
    </source>
</evidence>
<keyword evidence="17" id="KW-0464">Manganese</keyword>
<evidence type="ECO:0000256" key="5">
    <source>
        <dbReference type="ARBA" id="ARBA00012201"/>
    </source>
</evidence>
<dbReference type="GO" id="GO:0006171">
    <property type="term" value="P:cAMP biosynthetic process"/>
    <property type="evidence" value="ECO:0007669"/>
    <property type="project" value="UniProtKB-KW"/>
</dbReference>
<feature type="region of interest" description="Disordered" evidence="24">
    <location>
        <begin position="267"/>
        <end position="330"/>
    </location>
</feature>
<keyword evidence="13 25" id="KW-1133">Transmembrane helix</keyword>
<feature type="compositionally biased region" description="Low complexity" evidence="24">
    <location>
        <begin position="268"/>
        <end position="292"/>
    </location>
</feature>
<feature type="transmembrane region" description="Helical" evidence="25">
    <location>
        <begin position="939"/>
        <end position="963"/>
    </location>
</feature>
<evidence type="ECO:0000313" key="28">
    <source>
        <dbReference type="WBParaSite" id="TREG1_99570.1"/>
    </source>
</evidence>
<evidence type="ECO:0000256" key="17">
    <source>
        <dbReference type="ARBA" id="ARBA00023211"/>
    </source>
</evidence>
<dbReference type="SUPFAM" id="SSF55073">
    <property type="entry name" value="Nucleotide cyclase"/>
    <property type="match status" value="2"/>
</dbReference>
<dbReference type="Gene3D" id="3.30.70.1230">
    <property type="entry name" value="Nucleotide cyclase"/>
    <property type="match status" value="2"/>
</dbReference>
<evidence type="ECO:0000256" key="12">
    <source>
        <dbReference type="ARBA" id="ARBA00022842"/>
    </source>
</evidence>
<accession>A0AA85KN39</accession>
<reference evidence="28" key="2">
    <citation type="submission" date="2023-11" db="UniProtKB">
        <authorList>
            <consortium name="WormBaseParasite"/>
        </authorList>
    </citation>
    <scope>IDENTIFICATION</scope>
</reference>
<feature type="compositionally biased region" description="Polar residues" evidence="24">
    <location>
        <begin position="694"/>
        <end position="715"/>
    </location>
</feature>
<dbReference type="FunFam" id="3.30.70.1230:FF:000014">
    <property type="entry name" value="adenylate cyclase type 9"/>
    <property type="match status" value="1"/>
</dbReference>
<protein>
    <recommendedName>
        <fullName evidence="19">Adenylate cyclase type 9</fullName>
        <ecNumber evidence="5">4.6.1.1</ecNumber>
    </recommendedName>
    <alternativeName>
        <fullName evidence="22">ATP pyrophosphate-lyase 9</fullName>
    </alternativeName>
    <alternativeName>
        <fullName evidence="20">Adenylate cyclase type IX</fullName>
    </alternativeName>
    <alternativeName>
        <fullName evidence="21">Adenylyl cyclase 9</fullName>
    </alternativeName>
</protein>
<dbReference type="PROSITE" id="PS00452">
    <property type="entry name" value="GUANYLATE_CYCLASE_1"/>
    <property type="match status" value="1"/>
</dbReference>
<feature type="transmembrane region" description="Helical" evidence="25">
    <location>
        <begin position="1035"/>
        <end position="1063"/>
    </location>
</feature>
<dbReference type="InterPro" id="IPR018297">
    <property type="entry name" value="A/G_cyclase_CS"/>
</dbReference>
<keyword evidence="10" id="KW-0547">Nucleotide-binding</keyword>
<dbReference type="GO" id="GO:0004016">
    <property type="term" value="F:adenylate cyclase activity"/>
    <property type="evidence" value="ECO:0007669"/>
    <property type="project" value="UniProtKB-EC"/>
</dbReference>
<dbReference type="CDD" id="cd07302">
    <property type="entry name" value="CHD"/>
    <property type="match status" value="2"/>
</dbReference>
<dbReference type="GO" id="GO:0007189">
    <property type="term" value="P:adenylate cyclase-activating G protein-coupled receptor signaling pathway"/>
    <property type="evidence" value="ECO:0007669"/>
    <property type="project" value="TreeGrafter"/>
</dbReference>
<evidence type="ECO:0000256" key="7">
    <source>
        <dbReference type="ARBA" id="ARBA00022692"/>
    </source>
</evidence>
<keyword evidence="8" id="KW-0479">Metal-binding</keyword>
<dbReference type="FunFam" id="3.30.70.1230:FF:000008">
    <property type="entry name" value="Adenylate cyclase type 9"/>
    <property type="match status" value="1"/>
</dbReference>
<evidence type="ECO:0000256" key="21">
    <source>
        <dbReference type="ARBA" id="ARBA00081232"/>
    </source>
</evidence>
<evidence type="ECO:0000256" key="23">
    <source>
        <dbReference type="RuleBase" id="RU000405"/>
    </source>
</evidence>
<comment type="cofactor">
    <cofactor evidence="3">
        <name>Mg(2+)</name>
        <dbReference type="ChEBI" id="CHEBI:18420"/>
    </cofactor>
</comment>
<dbReference type="GO" id="GO:0005886">
    <property type="term" value="C:plasma membrane"/>
    <property type="evidence" value="ECO:0007669"/>
    <property type="project" value="UniProtKB-SubCell"/>
</dbReference>
<evidence type="ECO:0000256" key="18">
    <source>
        <dbReference type="ARBA" id="ARBA00023239"/>
    </source>
</evidence>
<dbReference type="GO" id="GO:0035556">
    <property type="term" value="P:intracellular signal transduction"/>
    <property type="evidence" value="ECO:0007669"/>
    <property type="project" value="InterPro"/>
</dbReference>
<dbReference type="GO" id="GO:0046872">
    <property type="term" value="F:metal ion binding"/>
    <property type="evidence" value="ECO:0007669"/>
    <property type="project" value="UniProtKB-KW"/>
</dbReference>
<dbReference type="InterPro" id="IPR001054">
    <property type="entry name" value="A/G_cyclase"/>
</dbReference>
<feature type="compositionally biased region" description="Basic residues" evidence="24">
    <location>
        <begin position="296"/>
        <end position="317"/>
    </location>
</feature>
<evidence type="ECO:0000256" key="11">
    <source>
        <dbReference type="ARBA" id="ARBA00022840"/>
    </source>
</evidence>
<reference evidence="27" key="1">
    <citation type="submission" date="2022-06" db="EMBL/GenBank/DDBJ databases">
        <authorList>
            <person name="Berger JAMES D."/>
            <person name="Berger JAMES D."/>
        </authorList>
    </citation>
    <scope>NUCLEOTIDE SEQUENCE [LARGE SCALE GENOMIC DNA]</scope>
</reference>
<proteinExistence type="inferred from homology"/>
<keyword evidence="12" id="KW-0460">Magnesium</keyword>
<evidence type="ECO:0000256" key="1">
    <source>
        <dbReference type="ARBA" id="ARBA00001593"/>
    </source>
</evidence>
<dbReference type="Pfam" id="PF00211">
    <property type="entry name" value="Guanylate_cyc"/>
    <property type="match status" value="2"/>
</dbReference>
<keyword evidence="6" id="KW-1003">Cell membrane</keyword>
<keyword evidence="15 25" id="KW-0472">Membrane</keyword>
<feature type="transmembrane region" description="Helical" evidence="25">
    <location>
        <begin position="60"/>
        <end position="80"/>
    </location>
</feature>
<feature type="transmembrane region" description="Helical" evidence="25">
    <location>
        <begin position="170"/>
        <end position="189"/>
    </location>
</feature>
<evidence type="ECO:0000256" key="8">
    <source>
        <dbReference type="ARBA" id="ARBA00022723"/>
    </source>
</evidence>
<keyword evidence="16" id="KW-0325">Glycoprotein</keyword>
<evidence type="ECO:0000256" key="22">
    <source>
        <dbReference type="ARBA" id="ARBA00081427"/>
    </source>
</evidence>
<organism evidence="27 28">
    <name type="scientific">Trichobilharzia regenti</name>
    <name type="common">Nasal bird schistosome</name>
    <dbReference type="NCBI Taxonomy" id="157069"/>
    <lineage>
        <taxon>Eukaryota</taxon>
        <taxon>Metazoa</taxon>
        <taxon>Spiralia</taxon>
        <taxon>Lophotrochozoa</taxon>
        <taxon>Platyhelminthes</taxon>
        <taxon>Trematoda</taxon>
        <taxon>Digenea</taxon>
        <taxon>Strigeidida</taxon>
        <taxon>Schistosomatoidea</taxon>
        <taxon>Schistosomatidae</taxon>
        <taxon>Trichobilharzia</taxon>
    </lineage>
</organism>
<evidence type="ECO:0000256" key="6">
    <source>
        <dbReference type="ARBA" id="ARBA00022475"/>
    </source>
</evidence>
<keyword evidence="14" id="KW-0115">cAMP biosynthesis</keyword>
<dbReference type="PROSITE" id="PS50125">
    <property type="entry name" value="GUANYLATE_CYCLASE_2"/>
    <property type="match status" value="2"/>
</dbReference>
<name>A0AA85KN39_TRIRE</name>
<dbReference type="InterPro" id="IPR029787">
    <property type="entry name" value="Nucleotide_cyclase"/>
</dbReference>
<evidence type="ECO:0000313" key="27">
    <source>
        <dbReference type="Proteomes" id="UP000050795"/>
    </source>
</evidence>
<evidence type="ECO:0000256" key="4">
    <source>
        <dbReference type="ARBA" id="ARBA00004651"/>
    </source>
</evidence>
<evidence type="ECO:0000256" key="3">
    <source>
        <dbReference type="ARBA" id="ARBA00001946"/>
    </source>
</evidence>
<dbReference type="GO" id="GO:0005524">
    <property type="term" value="F:ATP binding"/>
    <property type="evidence" value="ECO:0007669"/>
    <property type="project" value="UniProtKB-KW"/>
</dbReference>
<evidence type="ECO:0000256" key="20">
    <source>
        <dbReference type="ARBA" id="ARBA00081225"/>
    </source>
</evidence>
<feature type="transmembrane region" description="Helical" evidence="25">
    <location>
        <begin position="117"/>
        <end position="137"/>
    </location>
</feature>
<feature type="region of interest" description="Disordered" evidence="24">
    <location>
        <begin position="649"/>
        <end position="715"/>
    </location>
</feature>
<feature type="transmembrane region" description="Helical" evidence="25">
    <location>
        <begin position="835"/>
        <end position="855"/>
    </location>
</feature>
<feature type="transmembrane region" description="Helical" evidence="25">
    <location>
        <begin position="969"/>
        <end position="989"/>
    </location>
</feature>
<sequence length="1319" mass="148797">MDSENNCDVSKRCKSGGKHKLKGFYLFERCSGGILNLKFDSDVLESFYYKCSYPSAKGRFRFGTAFSTFLSVVWLIYFSIVQPPSYLMYINGFTLGAVVSIAYFIMSFVDRIFRARAMCICSSHACIICLLSLFTFVPPEPGATLAFNLSLVLQLVLITYTMAPLRLWQLLALCGPVSILQIILASVRYGQVPGWFVLIFFVGHLCVHLIGINLHLMSQVWRRSTFLRMGYNALMRKALKKEQEIRDDMIRSLMPNQVAQEVMREVGNDSGIDSGNDNDNCNNNTDNNNDNSTLGKNKKYKKKSSKQSQHRRLKKQKLKNETDNMENDYLDSKGFKINGFSYMGDGEDSDEDDETQTSKKISVGSNCEQMTAGQDELEIGVGGTGGSSPRSSLVPKSTVLPARAVAFRKFHVNQLENVSVLFADIVGFTKMSSNKSASHLVYLLNDLFGRFDRLCEIVGCEKIATLGDCYYCVAGCPNPVDDHAERTVEMGRAMCLAIQQFDEDHSEQVNMRVGVHTGNVICGIVGTRRFKFDVWSNDVTLANEMESSGEAGKVHISEATLSFVKDIYEVSEGKPVQDIRKFKVLIEFFNKEEQCFAIKHTQDEAMIKTYFIERRLDNKPVVSLPPAQIEVESVSPQCDKVYTAGTNSSINLSNSQTINTVPVSLPPPTTSSSPTPDHQHPLMTKSDPVGVVSSGDNPSSNQLPQSSVDNKSLPMNTTITTTTTTTTTAITTNTVASTAATTVNTTPTANTTTLQSFIGRGSDVEMLQALQDFVQPDEVFIFPPISRLTLNFFVPIVEHSYRSLGLKRPKIHSIEKLSWSTPRIAPFINTITETILIIIIALTFLFISDLAAWAWCPRRRDNNAKLLTKKSQNRNDWRRIVIRLYGRLFRWKSRNIIGVFILILPTALILSCYSYCLFTSYTSTSVIRKWNTIYSPLLYATYRTQIGLLFTFMFINCTLYTSFSSWTKTISATFVCLLGILLIGLHKVIQSTCSSRHIQSWYPVMLNNFNVSDTNQIPVSLSSSSSSMSSPVYPLWLYTALSDSAISEYILIALLTLILVGMLNREFDINFRLSFHRDYEALRAKQAIGHQKLQADWLLENIIPYYIMNDLRQHNKYSQHIEDAGVVFACIANFSEFYDEQYQGGQEMLRVLNEIFADFEHQLAAPKYKDVEKIKTIGACFMAASGLNMTERKRNKQPDEHLWALLDFALDLIHTLDDFNRQMFNFQFELKVGYNIGEVTAGVIGTTKLLYDIWGDTVNVASRMYSTGLKGRIQVAETVAKRLESRYIFEYRGEVFVKGKGDMKTYLLVSRRNDKRDSK</sequence>
<evidence type="ECO:0000259" key="26">
    <source>
        <dbReference type="PROSITE" id="PS50125"/>
    </source>
</evidence>
<evidence type="ECO:0000256" key="13">
    <source>
        <dbReference type="ARBA" id="ARBA00022989"/>
    </source>
</evidence>
<comment type="cofactor">
    <cofactor evidence="2">
        <name>Mn(2+)</name>
        <dbReference type="ChEBI" id="CHEBI:29035"/>
    </cofactor>
</comment>
<evidence type="ECO:0000256" key="2">
    <source>
        <dbReference type="ARBA" id="ARBA00001936"/>
    </source>
</evidence>
<feature type="domain" description="Guanylate cyclase" evidence="26">
    <location>
        <begin position="419"/>
        <end position="546"/>
    </location>
</feature>
<dbReference type="SMART" id="SM00044">
    <property type="entry name" value="CYCc"/>
    <property type="match status" value="2"/>
</dbReference>
<feature type="domain" description="Guanylate cyclase" evidence="26">
    <location>
        <begin position="1125"/>
        <end position="1265"/>
    </location>
</feature>
<feature type="transmembrane region" description="Helical" evidence="25">
    <location>
        <begin position="195"/>
        <end position="216"/>
    </location>
</feature>
<feature type="transmembrane region" description="Helical" evidence="25">
    <location>
        <begin position="86"/>
        <end position="105"/>
    </location>
</feature>
<evidence type="ECO:0000256" key="15">
    <source>
        <dbReference type="ARBA" id="ARBA00023136"/>
    </source>
</evidence>
<dbReference type="PANTHER" id="PTHR45627:SF8">
    <property type="entry name" value="ADENYLATE CYCLASE TYPE 9"/>
    <property type="match status" value="1"/>
</dbReference>
<feature type="compositionally biased region" description="Polar residues" evidence="24">
    <location>
        <begin position="649"/>
        <end position="659"/>
    </location>
</feature>
<evidence type="ECO:0000256" key="16">
    <source>
        <dbReference type="ARBA" id="ARBA00023180"/>
    </source>
</evidence>
<comment type="catalytic activity">
    <reaction evidence="1">
        <text>ATP = 3',5'-cyclic AMP + diphosphate</text>
        <dbReference type="Rhea" id="RHEA:15389"/>
        <dbReference type="ChEBI" id="CHEBI:30616"/>
        <dbReference type="ChEBI" id="CHEBI:33019"/>
        <dbReference type="ChEBI" id="CHEBI:58165"/>
        <dbReference type="EC" id="4.6.1.1"/>
    </reaction>
</comment>